<reference evidence="1" key="2">
    <citation type="journal article" date="2015" name="Data Brief">
        <title>Shoot transcriptome of the giant reed, Arundo donax.</title>
        <authorList>
            <person name="Barrero R.A."/>
            <person name="Guerrero F.D."/>
            <person name="Moolhuijzen P."/>
            <person name="Goolsby J.A."/>
            <person name="Tidwell J."/>
            <person name="Bellgard S.E."/>
            <person name="Bellgard M.I."/>
        </authorList>
    </citation>
    <scope>NUCLEOTIDE SEQUENCE</scope>
    <source>
        <tissue evidence="1">Shoot tissue taken approximately 20 cm above the soil surface</tissue>
    </source>
</reference>
<organism evidence="1">
    <name type="scientific">Arundo donax</name>
    <name type="common">Giant reed</name>
    <name type="synonym">Donax arundinaceus</name>
    <dbReference type="NCBI Taxonomy" id="35708"/>
    <lineage>
        <taxon>Eukaryota</taxon>
        <taxon>Viridiplantae</taxon>
        <taxon>Streptophyta</taxon>
        <taxon>Embryophyta</taxon>
        <taxon>Tracheophyta</taxon>
        <taxon>Spermatophyta</taxon>
        <taxon>Magnoliopsida</taxon>
        <taxon>Liliopsida</taxon>
        <taxon>Poales</taxon>
        <taxon>Poaceae</taxon>
        <taxon>PACMAD clade</taxon>
        <taxon>Arundinoideae</taxon>
        <taxon>Arundineae</taxon>
        <taxon>Arundo</taxon>
    </lineage>
</organism>
<sequence length="31" mass="3602">MENNWDALFEKDQVTCLSHQEHTSALVVGWL</sequence>
<name>A0A0A9HKI4_ARUDO</name>
<evidence type="ECO:0000313" key="1">
    <source>
        <dbReference type="EMBL" id="JAE37640.1"/>
    </source>
</evidence>
<proteinExistence type="predicted"/>
<reference evidence="1" key="1">
    <citation type="submission" date="2014-09" db="EMBL/GenBank/DDBJ databases">
        <authorList>
            <person name="Magalhaes I.L.F."/>
            <person name="Oliveira U."/>
            <person name="Santos F.R."/>
            <person name="Vidigal T.H.D.A."/>
            <person name="Brescovit A.D."/>
            <person name="Santos A.J."/>
        </authorList>
    </citation>
    <scope>NUCLEOTIDE SEQUENCE</scope>
    <source>
        <tissue evidence="1">Shoot tissue taken approximately 20 cm above the soil surface</tissue>
    </source>
</reference>
<dbReference type="EMBL" id="GBRH01160256">
    <property type="protein sequence ID" value="JAE37640.1"/>
    <property type="molecule type" value="Transcribed_RNA"/>
</dbReference>
<protein>
    <submittedName>
        <fullName evidence="1">Uncharacterized protein</fullName>
    </submittedName>
</protein>
<dbReference type="AlphaFoldDB" id="A0A0A9HKI4"/>
<accession>A0A0A9HKI4</accession>